<comment type="similarity">
    <text evidence="2">Belongs to the SAP130 family.</text>
</comment>
<evidence type="ECO:0000256" key="5">
    <source>
        <dbReference type="ARBA" id="ARBA00023163"/>
    </source>
</evidence>
<dbReference type="PANTHER" id="PTHR13497:SF3">
    <property type="entry name" value="HISTONE DEACETYLASE COMPLEX SUBUNIT SAP130"/>
    <property type="match status" value="1"/>
</dbReference>
<dbReference type="GeneID" id="108560114"/>
<dbReference type="Proteomes" id="UP000695000">
    <property type="component" value="Unplaced"/>
</dbReference>
<evidence type="ECO:0000256" key="4">
    <source>
        <dbReference type="ARBA" id="ARBA00023015"/>
    </source>
</evidence>
<evidence type="ECO:0000259" key="8">
    <source>
        <dbReference type="Pfam" id="PF16014"/>
    </source>
</evidence>
<dbReference type="Pfam" id="PF16014">
    <property type="entry name" value="SAP130_C"/>
    <property type="match status" value="1"/>
</dbReference>
<feature type="region of interest" description="Disordered" evidence="7">
    <location>
        <begin position="583"/>
        <end position="618"/>
    </location>
</feature>
<sequence>MSGNPEDEKHEAGKSYPLDLAPKLTTMKTVDGKAILPGQSFRSVRVLTNAGSQSSSAASTIISTNMVPQAAVIKQGQNQSQASGNLTISRQATSLPVVCQSAPAGTTYHVPRGAAVVANLSAPRSNVVAAIRAPLVVTAQNSAQVSINRTNFVRPPRTPSPAQGGGTWLTNSSNGSQIKGTINSPIRAAAGKSQLVARPQVVSTIRPPTAILHSTIIGQGQLHTFKTSQGTPAIQTLNAVTLAQVLPSRTQTLVYSTGNTTHFAATPRITIATTVTTQRQQTTTAKPMVTATRLAVPVNVTQTTSRLVAPQAAMLSAAGTRISAVTATSQQPATVLGATPTRILSTTPTNVSLNRLTMAVTNPPTTSNNAVLNQIRSTLAYPIIAATNSSQNRTLPAQAKVITPNQGTAIHLTQIPPTLKSNIITTTARTISAQSATIVAQRPGSVVTSHPIPIAKVFPQQGDGQQQQVMPPTNLYIQGPVSSVPRRSSPGPTSLNQTSSSAPATTVATYSLAGGTYIYDTSSGNYSSVSRSFNPQQHTSFVISQPTNQQQQQRQNPVHAELVTNSMRFNSIILEQGRSSAFAQESSQDFQSLHTPTKVTSSPRPSILRKRDHDGSPMKAAKNLISALSNLQQQSPVSPLSRPDSRNNGHSSGGSTTISATSSPGLADGNDDSMPHVPMNKDEEENRPPLEMSPRKKPRKQNLTGNDLDENNDDMQFISERDMKKPDPDDSDGIMSDGPQDGAPEARRVTTVRKPASASLLNSYKQTWKSTHNHYLRHSDVRPKDERKPTIMDLANQHRVLDKVNGWKIHHLSTQMDDLAQQEHMVHNQLTELLKFSESRDQCSEINSITELIKGNLQRIKIINDGMIDAKTQIMKIFDHKTHVADIISRCASKRNYKKREKS</sequence>
<feature type="region of interest" description="Disordered" evidence="7">
    <location>
        <begin position="631"/>
        <end position="754"/>
    </location>
</feature>
<keyword evidence="9" id="KW-1185">Reference proteome</keyword>
<protein>
    <submittedName>
        <fullName evidence="10">Histone deacetylase complex subunit SAP130-A isoform X1</fullName>
    </submittedName>
</protein>
<dbReference type="PANTHER" id="PTHR13497">
    <property type="entry name" value="HISTONE DEACETYLASE COMPLEX SUBUNIT SAP130"/>
    <property type="match status" value="1"/>
</dbReference>
<evidence type="ECO:0000256" key="3">
    <source>
        <dbReference type="ARBA" id="ARBA00022491"/>
    </source>
</evidence>
<reference evidence="10" key="1">
    <citation type="submission" date="2025-08" db="UniProtKB">
        <authorList>
            <consortium name="RefSeq"/>
        </authorList>
    </citation>
    <scope>IDENTIFICATION</scope>
    <source>
        <tissue evidence="10">Whole Larva</tissue>
    </source>
</reference>
<feature type="compositionally biased region" description="Basic and acidic residues" evidence="7">
    <location>
        <begin position="679"/>
        <end position="688"/>
    </location>
</feature>
<organism evidence="9 10">
    <name type="scientific">Nicrophorus vespilloides</name>
    <name type="common">Boreal carrion beetle</name>
    <dbReference type="NCBI Taxonomy" id="110193"/>
    <lineage>
        <taxon>Eukaryota</taxon>
        <taxon>Metazoa</taxon>
        <taxon>Ecdysozoa</taxon>
        <taxon>Arthropoda</taxon>
        <taxon>Hexapoda</taxon>
        <taxon>Insecta</taxon>
        <taxon>Pterygota</taxon>
        <taxon>Neoptera</taxon>
        <taxon>Endopterygota</taxon>
        <taxon>Coleoptera</taxon>
        <taxon>Polyphaga</taxon>
        <taxon>Staphyliniformia</taxon>
        <taxon>Silphidae</taxon>
        <taxon>Nicrophorinae</taxon>
        <taxon>Nicrophorus</taxon>
    </lineage>
</organism>
<evidence type="ECO:0000256" key="1">
    <source>
        <dbReference type="ARBA" id="ARBA00004123"/>
    </source>
</evidence>
<evidence type="ECO:0000256" key="2">
    <source>
        <dbReference type="ARBA" id="ARBA00007859"/>
    </source>
</evidence>
<dbReference type="RefSeq" id="XP_017773054.1">
    <property type="nucleotide sequence ID" value="XM_017917565.1"/>
</dbReference>
<feature type="region of interest" description="Disordered" evidence="7">
    <location>
        <begin position="151"/>
        <end position="177"/>
    </location>
</feature>
<evidence type="ECO:0000313" key="10">
    <source>
        <dbReference type="RefSeq" id="XP_017773054.1"/>
    </source>
</evidence>
<dbReference type="InterPro" id="IPR024137">
    <property type="entry name" value="His_deAcase_cplx_SAP130"/>
</dbReference>
<accession>A0ABM1MEQ4</accession>
<proteinExistence type="inferred from homology"/>
<keyword evidence="5" id="KW-0804">Transcription</keyword>
<feature type="domain" description="Histone deacetylase complex subunit SAP130 C-terminal" evidence="8">
    <location>
        <begin position="692"/>
        <end position="886"/>
    </location>
</feature>
<comment type="subcellular location">
    <subcellularLocation>
        <location evidence="1">Nucleus</location>
    </subcellularLocation>
</comment>
<feature type="region of interest" description="Disordered" evidence="7">
    <location>
        <begin position="479"/>
        <end position="504"/>
    </location>
</feature>
<evidence type="ECO:0000256" key="7">
    <source>
        <dbReference type="SAM" id="MobiDB-lite"/>
    </source>
</evidence>
<feature type="compositionally biased region" description="Polar residues" evidence="7">
    <location>
        <begin position="583"/>
        <end position="604"/>
    </location>
</feature>
<dbReference type="InterPro" id="IPR031963">
    <property type="entry name" value="SAP130_C"/>
</dbReference>
<feature type="compositionally biased region" description="Polar residues" evidence="7">
    <location>
        <begin position="168"/>
        <end position="177"/>
    </location>
</feature>
<evidence type="ECO:0000313" key="9">
    <source>
        <dbReference type="Proteomes" id="UP000695000"/>
    </source>
</evidence>
<feature type="compositionally biased region" description="Low complexity" evidence="7">
    <location>
        <begin position="649"/>
        <end position="663"/>
    </location>
</feature>
<feature type="compositionally biased region" description="Basic and acidic residues" evidence="7">
    <location>
        <begin position="719"/>
        <end position="728"/>
    </location>
</feature>
<evidence type="ECO:0000256" key="6">
    <source>
        <dbReference type="ARBA" id="ARBA00023242"/>
    </source>
</evidence>
<gene>
    <name evidence="10" type="primary">LOC108560114</name>
</gene>
<name>A0ABM1MEQ4_NICVS</name>
<keyword evidence="4" id="KW-0805">Transcription regulation</keyword>
<keyword evidence="6" id="KW-0539">Nucleus</keyword>
<keyword evidence="3" id="KW-0678">Repressor</keyword>